<protein>
    <recommendedName>
        <fullName evidence="5">Elongator complex protein 5</fullName>
    </recommendedName>
</protein>
<dbReference type="GO" id="GO:0005829">
    <property type="term" value="C:cytosol"/>
    <property type="evidence" value="ECO:0007669"/>
    <property type="project" value="TreeGrafter"/>
</dbReference>
<dbReference type="Proteomes" id="UP000594260">
    <property type="component" value="Unplaced"/>
</dbReference>
<comment type="pathway">
    <text evidence="3">tRNA modification; 5-methoxycarbonylmethyl-2-thiouridine-tRNA biosynthesis.</text>
</comment>
<dbReference type="GO" id="GO:0033588">
    <property type="term" value="C:elongator holoenzyme complex"/>
    <property type="evidence" value="ECO:0007669"/>
    <property type="project" value="InterPro"/>
</dbReference>
<feature type="compositionally biased region" description="Acidic residues" evidence="9">
    <location>
        <begin position="279"/>
        <end position="295"/>
    </location>
</feature>
<accession>A0A7M7J8X2</accession>
<keyword evidence="6" id="KW-0963">Cytoplasm</keyword>
<comment type="similarity">
    <text evidence="4">Belongs to the ELP5 family.</text>
</comment>
<dbReference type="CTD" id="23587"/>
<organism evidence="10 11">
    <name type="scientific">Varroa destructor</name>
    <name type="common">Honeybee mite</name>
    <dbReference type="NCBI Taxonomy" id="109461"/>
    <lineage>
        <taxon>Eukaryota</taxon>
        <taxon>Metazoa</taxon>
        <taxon>Ecdysozoa</taxon>
        <taxon>Arthropoda</taxon>
        <taxon>Chelicerata</taxon>
        <taxon>Arachnida</taxon>
        <taxon>Acari</taxon>
        <taxon>Parasitiformes</taxon>
        <taxon>Mesostigmata</taxon>
        <taxon>Gamasina</taxon>
        <taxon>Dermanyssoidea</taxon>
        <taxon>Varroidae</taxon>
        <taxon>Varroa</taxon>
    </lineage>
</organism>
<evidence type="ECO:0000256" key="1">
    <source>
        <dbReference type="ARBA" id="ARBA00004123"/>
    </source>
</evidence>
<evidence type="ECO:0000256" key="3">
    <source>
        <dbReference type="ARBA" id="ARBA00005043"/>
    </source>
</evidence>
<evidence type="ECO:0000256" key="7">
    <source>
        <dbReference type="ARBA" id="ARBA00022694"/>
    </source>
</evidence>
<comment type="subcellular location">
    <subcellularLocation>
        <location evidence="2">Cytoplasm</location>
    </subcellularLocation>
    <subcellularLocation>
        <location evidence="1">Nucleus</location>
    </subcellularLocation>
</comment>
<dbReference type="KEGG" id="vde:111244988"/>
<dbReference type="EnsemblMetazoa" id="XM_022792699">
    <property type="protein sequence ID" value="XP_022648434"/>
    <property type="gene ID" value="LOC111244988"/>
</dbReference>
<sequence length="295" mass="33247">MRDASIAYGQNFLLTGQLLHRCTEHQCAHAIQVREKGKFYPPKEKGLAKLREQGEDIRGLFLIYDDSEQSALAILKLYCEVLRNKGYNLQVLNASRPDILPPSSCSTLWPPPVDKATPTVLILHGVELLLCLGKADLKQLFRDVLDWLSYDNVRQVVCVANRELTAADELQKLEYICSQRVELLSRKGDLFIVNTLWKKPKGKAILQKEEVRISYGVMASSSIITNWPAEMSLKPAASASNMLAGLTFNVNSSAEEKKDRDQLVLPYTEAGEISYTLDREDDFDEEDDPDDDLNI</sequence>
<evidence type="ECO:0000313" key="10">
    <source>
        <dbReference type="EnsemblMetazoa" id="XP_022648434"/>
    </source>
</evidence>
<keyword evidence="8" id="KW-0539">Nucleus</keyword>
<evidence type="ECO:0000256" key="5">
    <source>
        <dbReference type="ARBA" id="ARBA00020264"/>
    </source>
</evidence>
<dbReference type="PANTHER" id="PTHR15641">
    <property type="entry name" value="ELONGATOR COMPLEX PROTEIN 5"/>
    <property type="match status" value="1"/>
</dbReference>
<evidence type="ECO:0000256" key="9">
    <source>
        <dbReference type="SAM" id="MobiDB-lite"/>
    </source>
</evidence>
<dbReference type="GO" id="GO:0002098">
    <property type="term" value="P:tRNA wobble uridine modification"/>
    <property type="evidence" value="ECO:0007669"/>
    <property type="project" value="InterPro"/>
</dbReference>
<reference evidence="10" key="1">
    <citation type="submission" date="2021-01" db="UniProtKB">
        <authorList>
            <consortium name="EnsemblMetazoa"/>
        </authorList>
    </citation>
    <scope>IDENTIFICATION</scope>
</reference>
<evidence type="ECO:0000256" key="8">
    <source>
        <dbReference type="ARBA" id="ARBA00023242"/>
    </source>
</evidence>
<dbReference type="RefSeq" id="XP_022648434.1">
    <property type="nucleotide sequence ID" value="XM_022792699.1"/>
</dbReference>
<keyword evidence="11" id="KW-1185">Reference proteome</keyword>
<evidence type="ECO:0000256" key="6">
    <source>
        <dbReference type="ARBA" id="ARBA00022490"/>
    </source>
</evidence>
<evidence type="ECO:0000256" key="2">
    <source>
        <dbReference type="ARBA" id="ARBA00004496"/>
    </source>
</evidence>
<dbReference type="GO" id="GO:0005634">
    <property type="term" value="C:nucleus"/>
    <property type="evidence" value="ECO:0007669"/>
    <property type="project" value="UniProtKB-SubCell"/>
</dbReference>
<dbReference type="OrthoDB" id="166907at2759"/>
<feature type="region of interest" description="Disordered" evidence="9">
    <location>
        <begin position="276"/>
        <end position="295"/>
    </location>
</feature>
<dbReference type="GeneID" id="111244988"/>
<keyword evidence="7" id="KW-0819">tRNA processing</keyword>
<dbReference type="GO" id="GO:0000049">
    <property type="term" value="F:tRNA binding"/>
    <property type="evidence" value="ECO:0007669"/>
    <property type="project" value="TreeGrafter"/>
</dbReference>
<dbReference type="PANTHER" id="PTHR15641:SF1">
    <property type="entry name" value="ELONGATOR COMPLEX PROTEIN 5"/>
    <property type="match status" value="1"/>
</dbReference>
<evidence type="ECO:0000256" key="4">
    <source>
        <dbReference type="ARBA" id="ARBA00009567"/>
    </source>
</evidence>
<proteinExistence type="inferred from homology"/>
<dbReference type="AlphaFoldDB" id="A0A7M7J8X2"/>
<name>A0A7M7J8X2_VARDE</name>
<dbReference type="InterPro" id="IPR019519">
    <property type="entry name" value="Elp5"/>
</dbReference>
<evidence type="ECO:0000313" key="11">
    <source>
        <dbReference type="Proteomes" id="UP000594260"/>
    </source>
</evidence>
<dbReference type="UniPathway" id="UPA00988"/>
<dbReference type="Pfam" id="PF10483">
    <property type="entry name" value="Elong_Iki1"/>
    <property type="match status" value="1"/>
</dbReference>
<dbReference type="InParanoid" id="A0A7M7J8X2"/>